<dbReference type="Gene3D" id="2.60.120.10">
    <property type="entry name" value="Jelly Rolls"/>
    <property type="match status" value="1"/>
</dbReference>
<dbReference type="Proteomes" id="UP000285648">
    <property type="component" value="Unassembled WGS sequence"/>
</dbReference>
<dbReference type="SUPFAM" id="SSF46785">
    <property type="entry name" value="Winged helix' DNA-binding domain"/>
    <property type="match status" value="1"/>
</dbReference>
<dbReference type="AlphaFoldDB" id="A0A421DU50"/>
<evidence type="ECO:0000313" key="3">
    <source>
        <dbReference type="Proteomes" id="UP000285648"/>
    </source>
</evidence>
<evidence type="ECO:0000313" key="2">
    <source>
        <dbReference type="EMBL" id="RLM28249.1"/>
    </source>
</evidence>
<evidence type="ECO:0000259" key="1">
    <source>
        <dbReference type="Pfam" id="PF15977"/>
    </source>
</evidence>
<name>A0A421DU50_9GAMM</name>
<gene>
    <name evidence="2" type="ORF">BIY29_00915</name>
</gene>
<keyword evidence="3" id="KW-1185">Reference proteome</keyword>
<dbReference type="OrthoDB" id="6629619at2"/>
<sequence length="208" mass="24012">MCDLAKSVFRLTKILSPHARTAHPTHVVRGKRRYHLLNAGKPRIYLIDEGVFLIRKTKDNKIVSVISSPTIVGWSIAMIDQDIIYLEKVDYGKIRWMPLDVAMRIVTAYQRFDDVLKIVNFRFQLLVNHCVDNSGDSISVVEKTLRSLNQLPPDVRQRFTALTYLSQYTSLSKSTINRVLKRLQHDGMIALDRGRLIQFSDIRTDEQT</sequence>
<proteinExistence type="predicted"/>
<protein>
    <recommendedName>
        <fullName evidence="1">IprA winged helix-turn-helix domain-containing protein</fullName>
    </recommendedName>
</protein>
<dbReference type="InterPro" id="IPR041687">
    <property type="entry name" value="HTH_46"/>
</dbReference>
<comment type="caution">
    <text evidence="2">The sequence shown here is derived from an EMBL/GenBank/DDBJ whole genome shotgun (WGS) entry which is preliminary data.</text>
</comment>
<feature type="domain" description="IprA winged helix-turn-helix" evidence="1">
    <location>
        <begin position="139"/>
        <end position="201"/>
    </location>
</feature>
<dbReference type="EMBL" id="MJLZ01000001">
    <property type="protein sequence ID" value="RLM28249.1"/>
    <property type="molecule type" value="Genomic_DNA"/>
</dbReference>
<dbReference type="InterPro" id="IPR014710">
    <property type="entry name" value="RmlC-like_jellyroll"/>
</dbReference>
<dbReference type="Pfam" id="PF15977">
    <property type="entry name" value="HTH_46"/>
    <property type="match status" value="1"/>
</dbReference>
<reference evidence="2 3" key="1">
    <citation type="submission" date="2016-09" db="EMBL/GenBank/DDBJ databases">
        <authorList>
            <person name="Doonan J."/>
            <person name="Pachebat J.A."/>
            <person name="Golyshin P.N."/>
            <person name="Denman S."/>
            <person name="Mcdonald J.E."/>
        </authorList>
    </citation>
    <scope>NUCLEOTIDE SEQUENCE [LARGE SCALE GENOMIC DNA]</scope>
    <source>
        <strain evidence="2 3">NCPPB 3934</strain>
    </source>
</reference>
<accession>A0A421DU50</accession>
<dbReference type="InterPro" id="IPR036390">
    <property type="entry name" value="WH_DNA-bd_sf"/>
</dbReference>
<organism evidence="2 3">
    <name type="scientific">Brenneria alni</name>
    <dbReference type="NCBI Taxonomy" id="71656"/>
    <lineage>
        <taxon>Bacteria</taxon>
        <taxon>Pseudomonadati</taxon>
        <taxon>Pseudomonadota</taxon>
        <taxon>Gammaproteobacteria</taxon>
        <taxon>Enterobacterales</taxon>
        <taxon>Pectobacteriaceae</taxon>
        <taxon>Brenneria</taxon>
    </lineage>
</organism>